<dbReference type="InterPro" id="IPR043502">
    <property type="entry name" value="DNA/RNA_pol_sf"/>
</dbReference>
<keyword evidence="5" id="KW-0378">Hydrolase</keyword>
<keyword evidence="4" id="KW-0255">Endonuclease</keyword>
<dbReference type="GO" id="GO:0003964">
    <property type="term" value="F:RNA-directed DNA polymerase activity"/>
    <property type="evidence" value="ECO:0007669"/>
    <property type="project" value="UniProtKB-KW"/>
</dbReference>
<dbReference type="Gene3D" id="3.10.20.370">
    <property type="match status" value="1"/>
</dbReference>
<keyword evidence="1" id="KW-0808">Transferase</keyword>
<dbReference type="PANTHER" id="PTHR37984">
    <property type="entry name" value="PROTEIN CBG26694"/>
    <property type="match status" value="1"/>
</dbReference>
<dbReference type="InterPro" id="IPR041373">
    <property type="entry name" value="RT_RNaseH"/>
</dbReference>
<evidence type="ECO:0000256" key="1">
    <source>
        <dbReference type="ARBA" id="ARBA00022679"/>
    </source>
</evidence>
<evidence type="ECO:0000256" key="2">
    <source>
        <dbReference type="ARBA" id="ARBA00022695"/>
    </source>
</evidence>
<keyword evidence="3" id="KW-0540">Nuclease</keyword>
<accession>A0A6P6JIA2</accession>
<sequence length="310" mass="35555">MQHLRAVLRSLRGAGLTANPKKCAIGRVEVRYLGFHLGHGQVHRQIDKTAAIATCTRPKTKREMDVSDRGLGEVLSQEIEGEERPVLYISRKISKREAKYSTIEKESLAIRWSILTLRYSLLGREFTLCSDHALLQWLHRMKDTNVRITRWYLAPQPFKLKVIHRLGVQMAVADFLSRNGGGGAVGERIRRRTVNEWFGRKRSTPVSCFSNWRGEYKTPGEAEAVERERQTADWNRKELPGSVGYSVCTSVRIKVTIRVCKDYFLFIIKNWSAVHPTPCPLPFLLYKLTTEGYSTYMLPHVPKRAPKCTI</sequence>
<gene>
    <name evidence="9" type="primary">LOC113043959</name>
</gene>
<dbReference type="FunFam" id="3.10.20.370:FF:000001">
    <property type="entry name" value="Retrovirus-related Pol polyprotein from transposon 17.6-like protein"/>
    <property type="match status" value="1"/>
</dbReference>
<evidence type="ECO:0000256" key="3">
    <source>
        <dbReference type="ARBA" id="ARBA00022722"/>
    </source>
</evidence>
<dbReference type="Proteomes" id="UP000515129">
    <property type="component" value="Chromosome 26"/>
</dbReference>
<keyword evidence="6" id="KW-0695">RNA-directed DNA polymerase</keyword>
<evidence type="ECO:0000259" key="7">
    <source>
        <dbReference type="Pfam" id="PF17917"/>
    </source>
</evidence>
<evidence type="ECO:0000256" key="4">
    <source>
        <dbReference type="ARBA" id="ARBA00022759"/>
    </source>
</evidence>
<dbReference type="AlphaFoldDB" id="A0A6P6JIA2"/>
<dbReference type="GO" id="GO:0004519">
    <property type="term" value="F:endonuclease activity"/>
    <property type="evidence" value="ECO:0007669"/>
    <property type="project" value="UniProtKB-KW"/>
</dbReference>
<dbReference type="OrthoDB" id="8930638at2759"/>
<name>A0A6P6JIA2_CARAU</name>
<evidence type="ECO:0000256" key="6">
    <source>
        <dbReference type="ARBA" id="ARBA00022918"/>
    </source>
</evidence>
<keyword evidence="2" id="KW-0548">Nucleotidyltransferase</keyword>
<dbReference type="RefSeq" id="XP_026059297.1">
    <property type="nucleotide sequence ID" value="XM_026203512.1"/>
</dbReference>
<protein>
    <submittedName>
        <fullName evidence="9">Uncharacterized protein LOC113043959</fullName>
    </submittedName>
</protein>
<proteinExistence type="predicted"/>
<dbReference type="SUPFAM" id="SSF56672">
    <property type="entry name" value="DNA/RNA polymerases"/>
    <property type="match status" value="1"/>
</dbReference>
<dbReference type="InterPro" id="IPR043128">
    <property type="entry name" value="Rev_trsase/Diguanyl_cyclase"/>
</dbReference>
<dbReference type="KEGG" id="caua:113043959"/>
<evidence type="ECO:0000313" key="8">
    <source>
        <dbReference type="Proteomes" id="UP000515129"/>
    </source>
</evidence>
<dbReference type="GeneID" id="113043959"/>
<keyword evidence="8" id="KW-1185">Reference proteome</keyword>
<organism evidence="8 9">
    <name type="scientific">Carassius auratus</name>
    <name type="common">Goldfish</name>
    <dbReference type="NCBI Taxonomy" id="7957"/>
    <lineage>
        <taxon>Eukaryota</taxon>
        <taxon>Metazoa</taxon>
        <taxon>Chordata</taxon>
        <taxon>Craniata</taxon>
        <taxon>Vertebrata</taxon>
        <taxon>Euteleostomi</taxon>
        <taxon>Actinopterygii</taxon>
        <taxon>Neopterygii</taxon>
        <taxon>Teleostei</taxon>
        <taxon>Ostariophysi</taxon>
        <taxon>Cypriniformes</taxon>
        <taxon>Cyprinidae</taxon>
        <taxon>Cyprininae</taxon>
        <taxon>Carassius</taxon>
    </lineage>
</organism>
<dbReference type="CDD" id="cd09274">
    <property type="entry name" value="RNase_HI_RT_Ty3"/>
    <property type="match status" value="1"/>
</dbReference>
<dbReference type="InterPro" id="IPR050951">
    <property type="entry name" value="Retrovirus_Pol_polyprotein"/>
</dbReference>
<dbReference type="PANTHER" id="PTHR37984:SF5">
    <property type="entry name" value="PROTEIN NYNRIN-LIKE"/>
    <property type="match status" value="1"/>
</dbReference>
<evidence type="ECO:0000313" key="9">
    <source>
        <dbReference type="RefSeq" id="XP_026059297.1"/>
    </source>
</evidence>
<evidence type="ECO:0000256" key="5">
    <source>
        <dbReference type="ARBA" id="ARBA00022801"/>
    </source>
</evidence>
<feature type="domain" description="Reverse transcriptase RNase H-like" evidence="7">
    <location>
        <begin position="63"/>
        <end position="154"/>
    </location>
</feature>
<dbReference type="Pfam" id="PF17917">
    <property type="entry name" value="RT_RNaseH"/>
    <property type="match status" value="1"/>
</dbReference>
<reference evidence="9" key="1">
    <citation type="submission" date="2025-08" db="UniProtKB">
        <authorList>
            <consortium name="RefSeq"/>
        </authorList>
    </citation>
    <scope>IDENTIFICATION</scope>
    <source>
        <strain evidence="9">Wakin</strain>
        <tissue evidence="9">Muscle</tissue>
    </source>
</reference>
<dbReference type="Gene3D" id="3.30.70.270">
    <property type="match status" value="1"/>
</dbReference>
<dbReference type="GO" id="GO:0016787">
    <property type="term" value="F:hydrolase activity"/>
    <property type="evidence" value="ECO:0007669"/>
    <property type="project" value="UniProtKB-KW"/>
</dbReference>